<evidence type="ECO:0000256" key="1">
    <source>
        <dbReference type="ARBA" id="ARBA00022603"/>
    </source>
</evidence>
<keyword evidence="1 5" id="KW-0489">Methyltransferase</keyword>
<feature type="active site" description="Nucleophile" evidence="5">
    <location>
        <position position="421"/>
    </location>
</feature>
<dbReference type="InterPro" id="IPR023267">
    <property type="entry name" value="RCMT"/>
</dbReference>
<evidence type="ECO:0000256" key="4">
    <source>
        <dbReference type="ARBA" id="ARBA00022884"/>
    </source>
</evidence>
<dbReference type="SUPFAM" id="SSF53335">
    <property type="entry name" value="S-adenosyl-L-methionine-dependent methyltransferases"/>
    <property type="match status" value="1"/>
</dbReference>
<feature type="binding site" evidence="5">
    <location>
        <position position="324"/>
    </location>
    <ligand>
        <name>S-adenosyl-L-methionine</name>
        <dbReference type="ChEBI" id="CHEBI:59789"/>
    </ligand>
</feature>
<gene>
    <name evidence="8" type="ORF">GNT65_08780</name>
</gene>
<evidence type="ECO:0000256" key="2">
    <source>
        <dbReference type="ARBA" id="ARBA00022679"/>
    </source>
</evidence>
<feature type="binding site" evidence="5">
    <location>
        <position position="368"/>
    </location>
    <ligand>
        <name>S-adenosyl-L-methionine</name>
        <dbReference type="ChEBI" id="CHEBI:59789"/>
    </ligand>
</feature>
<dbReference type="GO" id="GO:0005829">
    <property type="term" value="C:cytosol"/>
    <property type="evidence" value="ECO:0007669"/>
    <property type="project" value="TreeGrafter"/>
</dbReference>
<keyword evidence="3 5" id="KW-0949">S-adenosyl-L-methionine</keyword>
<dbReference type="InterPro" id="IPR001678">
    <property type="entry name" value="MeTrfase_RsmB-F_NOP2_dom"/>
</dbReference>
<dbReference type="AlphaFoldDB" id="A0A6L7HYK0"/>
<dbReference type="Pfam" id="PF01189">
    <property type="entry name" value="Methyltr_RsmB-F"/>
    <property type="match status" value="1"/>
</dbReference>
<keyword evidence="2 5" id="KW-0808">Transferase</keyword>
<dbReference type="PANTHER" id="PTHR22807">
    <property type="entry name" value="NOP2 YEAST -RELATED NOL1/NOP2/FMU SUN DOMAIN-CONTAINING"/>
    <property type="match status" value="1"/>
</dbReference>
<dbReference type="GO" id="GO:0009383">
    <property type="term" value="F:rRNA (cytosine-C5-)-methyltransferase activity"/>
    <property type="evidence" value="ECO:0007669"/>
    <property type="project" value="TreeGrafter"/>
</dbReference>
<dbReference type="PROSITE" id="PS51686">
    <property type="entry name" value="SAM_MT_RSMB_NOP"/>
    <property type="match status" value="1"/>
</dbReference>
<keyword evidence="4 5" id="KW-0694">RNA-binding</keyword>
<dbReference type="RefSeq" id="WP_160795331.1">
    <property type="nucleotide sequence ID" value="NZ_WRPA01000006.1"/>
</dbReference>
<evidence type="ECO:0000313" key="9">
    <source>
        <dbReference type="Proteomes" id="UP000474778"/>
    </source>
</evidence>
<evidence type="ECO:0000256" key="5">
    <source>
        <dbReference type="PROSITE-ProRule" id="PRU01023"/>
    </source>
</evidence>
<organism evidence="8 9">
    <name type="scientific">Shewanella insulae</name>
    <dbReference type="NCBI Taxonomy" id="2681496"/>
    <lineage>
        <taxon>Bacteria</taxon>
        <taxon>Pseudomonadati</taxon>
        <taxon>Pseudomonadota</taxon>
        <taxon>Gammaproteobacteria</taxon>
        <taxon>Alteromonadales</taxon>
        <taxon>Shewanellaceae</taxon>
        <taxon>Shewanella</taxon>
    </lineage>
</organism>
<dbReference type="GO" id="GO:0003723">
    <property type="term" value="F:RNA binding"/>
    <property type="evidence" value="ECO:0007669"/>
    <property type="project" value="UniProtKB-UniRule"/>
</dbReference>
<name>A0A6L7HYK0_9GAMM</name>
<sequence length="481" mass="52279">MGDSTTSATTSSATPPAVASIDSEQLHQTLNAQSGAEKRALSYSQTIHKLFCQTLQSKLPGDRILADYFRAHKKHGSKDRRVIRETLFGLFRWHGWLKLIPLKDDSQQAITEQWFAQLALTATLEAHSWQDIVSAWRGFAGLGEPAINAQADSGSGSNSGSDSGALEAKQALLTAAFPGQAFPLTALAPDWFWAHFDQDSDKQKRLVESLSTRPPIWGRLQGISLAKAQAKLIEQGIAASGSDYFDDAINLGHKSINLNGVALYSQGKLEIQDLGSQVIGNICAPRADESWWDACSGAGGKSLQLRSLMLQQDKGAKGSLVASDIRRKPLEELSKRAKRAGFGQINTQPWQSDALPVTAGHFDGVLVDAPCSCTGTWRRNPDMRWLDDASAITDKANLQLDILCRACEAVRPGGVLVYATCSISPVENQQVVEAFLAKRPDFSLQTLTHPFTGEPTQMLTVLPYQADSDGMFVAKMVRQGE</sequence>
<dbReference type="InterPro" id="IPR029063">
    <property type="entry name" value="SAM-dependent_MTases_sf"/>
</dbReference>
<accession>A0A6L7HYK0</accession>
<proteinExistence type="inferred from homology"/>
<comment type="caution">
    <text evidence="5">Lacks conserved residue(s) required for the propagation of feature annotation.</text>
</comment>
<feature type="region of interest" description="Disordered" evidence="6">
    <location>
        <begin position="1"/>
        <end position="20"/>
    </location>
</feature>
<dbReference type="GO" id="GO:0070475">
    <property type="term" value="P:rRNA base methylation"/>
    <property type="evidence" value="ECO:0007669"/>
    <property type="project" value="TreeGrafter"/>
</dbReference>
<dbReference type="PANTHER" id="PTHR22807:SF61">
    <property type="entry name" value="NOL1_NOP2_SUN FAMILY PROTEIN _ ANTITERMINATION NUSB DOMAIN-CONTAINING PROTEIN"/>
    <property type="match status" value="1"/>
</dbReference>
<comment type="caution">
    <text evidence="8">The sequence shown here is derived from an EMBL/GenBank/DDBJ whole genome shotgun (WGS) entry which is preliminary data.</text>
</comment>
<feature type="domain" description="SAM-dependent MTase RsmB/NOP-type" evidence="7">
    <location>
        <begin position="206"/>
        <end position="479"/>
    </location>
</feature>
<dbReference type="Gene3D" id="3.40.50.150">
    <property type="entry name" value="Vaccinia Virus protein VP39"/>
    <property type="match status" value="1"/>
</dbReference>
<dbReference type="EMBL" id="WRPA01000006">
    <property type="protein sequence ID" value="MXR68764.1"/>
    <property type="molecule type" value="Genomic_DNA"/>
</dbReference>
<evidence type="ECO:0000313" key="8">
    <source>
        <dbReference type="EMBL" id="MXR68764.1"/>
    </source>
</evidence>
<evidence type="ECO:0000259" key="7">
    <source>
        <dbReference type="PROSITE" id="PS51686"/>
    </source>
</evidence>
<protein>
    <submittedName>
        <fullName evidence="8">RsmB/NOP family class I SAM-dependent RNA methyltransferase</fullName>
    </submittedName>
</protein>
<dbReference type="Proteomes" id="UP000474778">
    <property type="component" value="Unassembled WGS sequence"/>
</dbReference>
<reference evidence="8 9" key="1">
    <citation type="submission" date="2019-12" db="EMBL/GenBank/DDBJ databases">
        <title>Shewanella insulae sp. nov., isolated from a tidal flat.</title>
        <authorList>
            <person name="Yoon J.-H."/>
        </authorList>
    </citation>
    <scope>NUCLEOTIDE SEQUENCE [LARGE SCALE GENOMIC DNA]</scope>
    <source>
        <strain evidence="8 9">JBTF-M18</strain>
    </source>
</reference>
<comment type="similarity">
    <text evidence="5">Belongs to the class I-like SAM-binding methyltransferase superfamily. RsmB/NOP family.</text>
</comment>
<evidence type="ECO:0000256" key="6">
    <source>
        <dbReference type="SAM" id="MobiDB-lite"/>
    </source>
</evidence>
<keyword evidence="9" id="KW-1185">Reference proteome</keyword>
<dbReference type="PRINTS" id="PR02008">
    <property type="entry name" value="RCMTFAMILY"/>
</dbReference>
<evidence type="ECO:0000256" key="3">
    <source>
        <dbReference type="ARBA" id="ARBA00022691"/>
    </source>
</evidence>
<dbReference type="InterPro" id="IPR049560">
    <property type="entry name" value="MeTrfase_RsmB-F_NOP2_cat"/>
</dbReference>